<dbReference type="InterPro" id="IPR013785">
    <property type="entry name" value="Aldolase_TIM"/>
</dbReference>
<dbReference type="PATRIC" id="fig|665004.4.peg.4074"/>
<evidence type="ECO:0000313" key="5">
    <source>
        <dbReference type="EMBL" id="KUP97320.1"/>
    </source>
</evidence>
<evidence type="ECO:0000256" key="1">
    <source>
        <dbReference type="ARBA" id="ARBA00008911"/>
    </source>
</evidence>
<dbReference type="GO" id="GO:0008652">
    <property type="term" value="P:amino acid biosynthetic process"/>
    <property type="evidence" value="ECO:0007669"/>
    <property type="project" value="UniProtKB-KW"/>
</dbReference>
<comment type="catalytic activity">
    <reaction evidence="4">
        <text>D-erythrose 4-phosphate + phosphoenolpyruvate + H2O = 7-phospho-2-dehydro-3-deoxy-D-arabino-heptonate + phosphate</text>
        <dbReference type="Rhea" id="RHEA:14717"/>
        <dbReference type="ChEBI" id="CHEBI:15377"/>
        <dbReference type="ChEBI" id="CHEBI:16897"/>
        <dbReference type="ChEBI" id="CHEBI:43474"/>
        <dbReference type="ChEBI" id="CHEBI:58394"/>
        <dbReference type="ChEBI" id="CHEBI:58702"/>
        <dbReference type="EC" id="2.5.1.54"/>
    </reaction>
</comment>
<feature type="binding site" evidence="3">
    <location>
        <position position="430"/>
    </location>
    <ligand>
        <name>Mn(2+)</name>
        <dbReference type="ChEBI" id="CHEBI:29035"/>
    </ligand>
</feature>
<dbReference type="GO" id="GO:0009423">
    <property type="term" value="P:chorismate biosynthetic process"/>
    <property type="evidence" value="ECO:0007669"/>
    <property type="project" value="UniProtKB-UniPathway"/>
</dbReference>
<keyword evidence="6" id="KW-1185">Reference proteome</keyword>
<dbReference type="SUPFAM" id="SSF51569">
    <property type="entry name" value="Aldolase"/>
    <property type="match status" value="1"/>
</dbReference>
<comment type="caution">
    <text evidence="5">The sequence shown here is derived from an EMBL/GenBank/DDBJ whole genome shotgun (WGS) entry which is preliminary data.</text>
</comment>
<dbReference type="EMBL" id="LGEM01000031">
    <property type="protein sequence ID" value="KUP97320.1"/>
    <property type="molecule type" value="Genomic_DNA"/>
</dbReference>
<evidence type="ECO:0000256" key="4">
    <source>
        <dbReference type="RuleBase" id="RU363071"/>
    </source>
</evidence>
<keyword evidence="3" id="KW-0170">Cobalt</keyword>
<dbReference type="InterPro" id="IPR002480">
    <property type="entry name" value="DAHP_synth_2"/>
</dbReference>
<gene>
    <name evidence="5" type="ORF">AC529_07525</name>
</gene>
<dbReference type="UniPathway" id="UPA00053">
    <property type="reaction ID" value="UER00084"/>
</dbReference>
<feature type="binding site" evidence="3">
    <location>
        <position position="75"/>
    </location>
    <ligand>
        <name>Mn(2+)</name>
        <dbReference type="ChEBI" id="CHEBI:29035"/>
    </ligand>
</feature>
<comment type="similarity">
    <text evidence="1 4">Belongs to the class-II DAHP synthase family.</text>
</comment>
<feature type="binding site" evidence="3">
    <location>
        <position position="358"/>
    </location>
    <ligand>
        <name>Mn(2+)</name>
        <dbReference type="ChEBI" id="CHEBI:29035"/>
    </ligand>
</feature>
<keyword evidence="4" id="KW-0057">Aromatic amino acid biosynthesis</keyword>
<dbReference type="AlphaFoldDB" id="A0A147KJ47"/>
<keyword evidence="3" id="KW-0104">Cadmium</keyword>
<feature type="binding site" evidence="3">
    <location>
        <position position="295"/>
    </location>
    <ligand>
        <name>phosphoenolpyruvate</name>
        <dbReference type="ChEBI" id="CHEBI:58702"/>
    </ligand>
</feature>
<dbReference type="Pfam" id="PF01474">
    <property type="entry name" value="DAHP_synth_2"/>
    <property type="match status" value="1"/>
</dbReference>
<sequence>MPGRHSESLVWRRDDWRRLPISQQPSWPDPAALDAVRNRLATLPPLTSVADVRRLEVSLAKAAAGRAFLLQAGDCAEPMDASGTAAVRGKNRLIGAMAEAISEHTGLPTVTVGRIGGQFAKPRSRPTETVDGRELPAFRGEMVNDPRPDARLRTPDPHRLLGAYRAAKAVLNELYIIAHETAARRLPDAWPTPAPTAPDDEAAPVRSWDGSLRSLLGGYGETRRDPDGGWAHTGLWTSHEALVLDYEEALVRRDPQTGEWFLLSTHLPWIGERTRRLDEAHVAFHAGIANPVGCKIGPTTTPEEVVRLCEVLNPSRKPGRLTLISRMGADAVRDRLPGLVRAVRAAGHPVVWVCDPMHGNTELLPDGRKTRRVARIAAEIRGFFEVLRDAGEWPGGLHLEVADGDSAECLGEGGPASAEEIGDGYRTLCDPRLNEKQSITIADLVGRLLAGEEGGFGPAADEAVWTRP</sequence>
<reference evidence="6" key="1">
    <citation type="journal article" date="2017" name="Acta Aliment.">
        <title>Plant polysaccharide degrading enzyme system of Thermpbifida cellulosilytica TB100 revealed by de novo genome project data.</title>
        <authorList>
            <person name="Toth A."/>
            <person name="Baka E."/>
            <person name="Luzics S."/>
            <person name="Bata-Vidacs I."/>
            <person name="Nagy I."/>
            <person name="Balint B."/>
            <person name="Herceg R."/>
            <person name="Olasz F."/>
            <person name="Wilk T."/>
            <person name="Nagy T."/>
            <person name="Kriszt B."/>
            <person name="Nagy I."/>
            <person name="Kukolya J."/>
        </authorList>
    </citation>
    <scope>NUCLEOTIDE SEQUENCE [LARGE SCALE GENOMIC DNA]</scope>
    <source>
        <strain evidence="6">TB100</strain>
    </source>
</reference>
<comment type="cofactor">
    <cofactor evidence="3">
        <name>Mn(2+)</name>
        <dbReference type="ChEBI" id="CHEBI:29035"/>
    </cofactor>
    <cofactor evidence="3">
        <name>Co(2+)</name>
        <dbReference type="ChEBI" id="CHEBI:48828"/>
    </cofactor>
    <cofactor evidence="3">
        <name>Cd(2+)</name>
        <dbReference type="ChEBI" id="CHEBI:48775"/>
    </cofactor>
    <text evidence="3">Binds 1 divalent cation per subunit. The enzyme is active with manganese, cobalt or cadmium ions.</text>
</comment>
<keyword evidence="2 4" id="KW-0808">Transferase</keyword>
<evidence type="ECO:0000313" key="6">
    <source>
        <dbReference type="Proteomes" id="UP000074382"/>
    </source>
</evidence>
<dbReference type="GO" id="GO:0009073">
    <property type="term" value="P:aromatic amino acid family biosynthetic process"/>
    <property type="evidence" value="ECO:0007669"/>
    <property type="project" value="UniProtKB-KW"/>
</dbReference>
<protein>
    <recommendedName>
        <fullName evidence="4">Phospho-2-dehydro-3-deoxyheptonate aldolase</fullName>
        <ecNumber evidence="4">2.5.1.54</ecNumber>
    </recommendedName>
</protein>
<dbReference type="STRING" id="665004.AC529_07525"/>
<keyword evidence="4" id="KW-0028">Amino-acid biosynthesis</keyword>
<feature type="binding site" evidence="3">
    <location>
        <position position="326"/>
    </location>
    <ligand>
        <name>phosphoenolpyruvate</name>
        <dbReference type="ChEBI" id="CHEBI:58702"/>
    </ligand>
</feature>
<dbReference type="PANTHER" id="PTHR21337">
    <property type="entry name" value="PHOSPHO-2-DEHYDRO-3-DEOXYHEPTONATE ALDOLASE 1, 2"/>
    <property type="match status" value="1"/>
</dbReference>
<evidence type="ECO:0000256" key="2">
    <source>
        <dbReference type="ARBA" id="ARBA00022679"/>
    </source>
</evidence>
<proteinExistence type="inferred from homology"/>
<evidence type="ECO:0000256" key="3">
    <source>
        <dbReference type="PIRSR" id="PIRSR602480-1"/>
    </source>
</evidence>
<feature type="binding site" evidence="3">
    <location>
        <position position="114"/>
    </location>
    <ligand>
        <name>phosphoenolpyruvate</name>
        <dbReference type="ChEBI" id="CHEBI:58702"/>
    </ligand>
</feature>
<dbReference type="Proteomes" id="UP000074382">
    <property type="component" value="Unassembled WGS sequence"/>
</dbReference>
<organism evidence="5 6">
    <name type="scientific">Thermobifida cellulosilytica TB100</name>
    <dbReference type="NCBI Taxonomy" id="665004"/>
    <lineage>
        <taxon>Bacteria</taxon>
        <taxon>Bacillati</taxon>
        <taxon>Actinomycetota</taxon>
        <taxon>Actinomycetes</taxon>
        <taxon>Streptosporangiales</taxon>
        <taxon>Nocardiopsidaceae</taxon>
        <taxon>Thermobifida</taxon>
    </lineage>
</organism>
<dbReference type="EC" id="2.5.1.54" evidence="4"/>
<feature type="binding site" evidence="3">
    <location>
        <begin position="272"/>
        <end position="273"/>
    </location>
    <ligand>
        <name>phosphoenolpyruvate</name>
        <dbReference type="ChEBI" id="CHEBI:58702"/>
    </ligand>
</feature>
<comment type="pathway">
    <text evidence="4">Metabolic intermediate biosynthesis; chorismate biosynthesis; chorismate from D-erythrose 4-phosphate and phosphoenolpyruvate: step 1/7.</text>
</comment>
<dbReference type="PANTHER" id="PTHR21337:SF0">
    <property type="entry name" value="PHOSPHO-2-DEHYDRO-3-DEOXYHEPTONATE ALDOLASE"/>
    <property type="match status" value="1"/>
</dbReference>
<name>A0A147KJ47_THECS</name>
<feature type="binding site" evidence="3">
    <location>
        <position position="400"/>
    </location>
    <ligand>
        <name>Mn(2+)</name>
        <dbReference type="ChEBI" id="CHEBI:29035"/>
    </ligand>
</feature>
<dbReference type="Gene3D" id="3.20.20.70">
    <property type="entry name" value="Aldolase class I"/>
    <property type="match status" value="1"/>
</dbReference>
<accession>A0A147KJ47</accession>
<dbReference type="GO" id="GO:0003849">
    <property type="term" value="F:3-deoxy-7-phosphoheptulonate synthase activity"/>
    <property type="evidence" value="ECO:0007669"/>
    <property type="project" value="UniProtKB-EC"/>
</dbReference>
<keyword evidence="3" id="KW-0464">Manganese</keyword>